<gene>
    <name evidence="4" type="ORF">FOD75_05665</name>
</gene>
<dbReference type="Proteomes" id="UP000316394">
    <property type="component" value="Chromosome"/>
</dbReference>
<dbReference type="PANTHER" id="PTHR12526">
    <property type="entry name" value="GLYCOSYLTRANSFERASE"/>
    <property type="match status" value="1"/>
</dbReference>
<dbReference type="Gene3D" id="3.40.50.2000">
    <property type="entry name" value="Glycogen Phosphorylase B"/>
    <property type="match status" value="3"/>
</dbReference>
<dbReference type="GO" id="GO:0016757">
    <property type="term" value="F:glycosyltransferase activity"/>
    <property type="evidence" value="ECO:0007669"/>
    <property type="project" value="UniProtKB-KW"/>
</dbReference>
<proteinExistence type="predicted"/>
<organism evidence="4 5">
    <name type="scientific">Limosilactobacillus reuteri</name>
    <name type="common">Lactobacillus reuteri</name>
    <dbReference type="NCBI Taxonomy" id="1598"/>
    <lineage>
        <taxon>Bacteria</taxon>
        <taxon>Bacillati</taxon>
        <taxon>Bacillota</taxon>
        <taxon>Bacilli</taxon>
        <taxon>Lactobacillales</taxon>
        <taxon>Lactobacillaceae</taxon>
        <taxon>Limosilactobacillus</taxon>
    </lineage>
</organism>
<evidence type="ECO:0000313" key="4">
    <source>
        <dbReference type="EMBL" id="QDR72603.1"/>
    </source>
</evidence>
<dbReference type="InterPro" id="IPR001296">
    <property type="entry name" value="Glyco_trans_1"/>
</dbReference>
<name>A0A517D5H2_LIMRT</name>
<dbReference type="CDD" id="cd04949">
    <property type="entry name" value="GT4_GtfA-like"/>
    <property type="match status" value="1"/>
</dbReference>
<evidence type="ECO:0000259" key="3">
    <source>
        <dbReference type="Pfam" id="PF00534"/>
    </source>
</evidence>
<dbReference type="PANTHER" id="PTHR12526:SF629">
    <property type="entry name" value="TEICHURONIC ACID BIOSYNTHESIS GLYCOSYLTRANSFERASE TUAH-RELATED"/>
    <property type="match status" value="1"/>
</dbReference>
<reference evidence="4 5" key="1">
    <citation type="submission" date="2019-07" db="EMBL/GenBank/DDBJ databases">
        <title>Gastrointestinal microbiota of Peromyscus leucopus, the white-footed mouse.</title>
        <authorList>
            <person name="Milovic A."/>
            <person name="Bassam K."/>
            <person name="Barbour A.G."/>
        </authorList>
    </citation>
    <scope>NUCLEOTIDE SEQUENCE [LARGE SCALE GENOMIC DNA]</scope>
    <source>
        <strain evidence="4 5">LL7</strain>
    </source>
</reference>
<dbReference type="RefSeq" id="WP_144227095.1">
    <property type="nucleotide sequence ID" value="NZ_CP041676.1"/>
</dbReference>
<evidence type="ECO:0000256" key="1">
    <source>
        <dbReference type="ARBA" id="ARBA00022676"/>
    </source>
</evidence>
<dbReference type="EMBL" id="CP041676">
    <property type="protein sequence ID" value="QDR72603.1"/>
    <property type="molecule type" value="Genomic_DNA"/>
</dbReference>
<dbReference type="SUPFAM" id="SSF53756">
    <property type="entry name" value="UDP-Glycosyltransferase/glycogen phosphorylase"/>
    <property type="match status" value="1"/>
</dbReference>
<evidence type="ECO:0000313" key="5">
    <source>
        <dbReference type="Proteomes" id="UP000316394"/>
    </source>
</evidence>
<dbReference type="Pfam" id="PF00534">
    <property type="entry name" value="Glycos_transf_1"/>
    <property type="match status" value="1"/>
</dbReference>
<protein>
    <submittedName>
        <fullName evidence="4">Glycosyltransferase</fullName>
    </submittedName>
</protein>
<evidence type="ECO:0000256" key="2">
    <source>
        <dbReference type="ARBA" id="ARBA00022679"/>
    </source>
</evidence>
<accession>A0A517D5H2</accession>
<dbReference type="AlphaFoldDB" id="A0A517D5H2"/>
<keyword evidence="2 4" id="KW-0808">Transferase</keyword>
<sequence>MIYFINFGLPSHKSGIEHAELKRLKLFKKHNQPAKIIARDWNRELHKTANIAGVDDDSLLGMFDYFQNTEHVPAKRITVEDLDFGVENTQRVEETDKNRFLVTSENGKLLARVNYVKNDDKQVQSTELFDEYGNLYRVDHYDSRGFRSLIQWYTPDNHVGNEEWLTPDGRTVIRTFNKFDIHKNLIKTGWWLQEKNGEVHTFNTIDELFEHFLNRINEKGKNIFVLDRSLLADGALTRLKRPAYTVMHLHNSQAGDAQDPMHSIVNNNYEYALANIDKYSAVVSATQRQTNDVVARFKPMTKMFTIPVGIVDNETLNAKRIPEGKRSFGKIIAVARIAYEKRLDDLVRAVKIVHDEIPEVTLDLYGYADSSNNYSEKRKIIELIKALKLEDVVTFKGYTTDIPDIEDKAQIFGLTSRMEGFNLAIMEALSHGVIGVTYDVNYGPNDIVQDGENGYIVDFGDYKALAEKMTKILKDKELMQKLSDGAYDTSKRYSDANVWKAWKKLIDDAENTLQEEVK</sequence>
<keyword evidence="1" id="KW-0328">Glycosyltransferase</keyword>
<feature type="domain" description="Glycosyl transferase family 1" evidence="3">
    <location>
        <begin position="330"/>
        <end position="487"/>
    </location>
</feature>